<dbReference type="Proteomes" id="UP001159428">
    <property type="component" value="Unassembled WGS sequence"/>
</dbReference>
<organism evidence="2 3">
    <name type="scientific">Pocillopora meandrina</name>
    <dbReference type="NCBI Taxonomy" id="46732"/>
    <lineage>
        <taxon>Eukaryota</taxon>
        <taxon>Metazoa</taxon>
        <taxon>Cnidaria</taxon>
        <taxon>Anthozoa</taxon>
        <taxon>Hexacorallia</taxon>
        <taxon>Scleractinia</taxon>
        <taxon>Astrocoeniina</taxon>
        <taxon>Pocilloporidae</taxon>
        <taxon>Pocillopora</taxon>
    </lineage>
</organism>
<dbReference type="PROSITE" id="PS51186">
    <property type="entry name" value="GNAT"/>
    <property type="match status" value="2"/>
</dbReference>
<accession>A0AAU9X998</accession>
<evidence type="ECO:0000313" key="2">
    <source>
        <dbReference type="EMBL" id="CAH3141182.1"/>
    </source>
</evidence>
<dbReference type="SUPFAM" id="SSF55729">
    <property type="entry name" value="Acyl-CoA N-acyltransferases (Nat)"/>
    <property type="match status" value="1"/>
</dbReference>
<dbReference type="Pfam" id="PF00583">
    <property type="entry name" value="Acetyltransf_1"/>
    <property type="match status" value="1"/>
</dbReference>
<reference evidence="2 3" key="1">
    <citation type="submission" date="2022-05" db="EMBL/GenBank/DDBJ databases">
        <authorList>
            <consortium name="Genoscope - CEA"/>
            <person name="William W."/>
        </authorList>
    </citation>
    <scope>NUCLEOTIDE SEQUENCE [LARGE SCALE GENOMIC DNA]</scope>
</reference>
<dbReference type="GO" id="GO:0016747">
    <property type="term" value="F:acyltransferase activity, transferring groups other than amino-acyl groups"/>
    <property type="evidence" value="ECO:0007669"/>
    <property type="project" value="InterPro"/>
</dbReference>
<gene>
    <name evidence="2" type="ORF">PMEA_00019564</name>
</gene>
<feature type="domain" description="N-acetyltransferase" evidence="1">
    <location>
        <begin position="149"/>
        <end position="280"/>
    </location>
</feature>
<dbReference type="PANTHER" id="PTHR47237">
    <property type="entry name" value="SLL0310 PROTEIN"/>
    <property type="match status" value="1"/>
</dbReference>
<dbReference type="InterPro" id="IPR000182">
    <property type="entry name" value="GNAT_dom"/>
</dbReference>
<dbReference type="Pfam" id="PF18014">
    <property type="entry name" value="Acetyltransf_18"/>
    <property type="match status" value="1"/>
</dbReference>
<dbReference type="InterPro" id="IPR041496">
    <property type="entry name" value="YitH/HolE_GNAT"/>
</dbReference>
<dbReference type="CDD" id="cd04301">
    <property type="entry name" value="NAT_SF"/>
    <property type="match status" value="1"/>
</dbReference>
<dbReference type="InterPro" id="IPR016181">
    <property type="entry name" value="Acyl_CoA_acyltransferase"/>
</dbReference>
<protein>
    <recommendedName>
        <fullName evidence="1">N-acetyltransferase domain-containing protein</fullName>
    </recommendedName>
</protein>
<dbReference type="Gene3D" id="3.40.630.90">
    <property type="match status" value="1"/>
</dbReference>
<name>A0AAU9X998_9CNID</name>
<feature type="domain" description="N-acetyltransferase" evidence="1">
    <location>
        <begin position="4"/>
        <end position="150"/>
    </location>
</feature>
<dbReference type="EMBL" id="CALNXJ010000035">
    <property type="protein sequence ID" value="CAH3141182.1"/>
    <property type="molecule type" value="Genomic_DNA"/>
</dbReference>
<dbReference type="PANTHER" id="PTHR47237:SF1">
    <property type="entry name" value="SLL0310 PROTEIN"/>
    <property type="match status" value="1"/>
</dbReference>
<proteinExistence type="predicted"/>
<keyword evidence="3" id="KW-1185">Reference proteome</keyword>
<evidence type="ECO:0000259" key="1">
    <source>
        <dbReference type="PROSITE" id="PS51186"/>
    </source>
</evidence>
<dbReference type="Gene3D" id="3.40.630.30">
    <property type="match status" value="1"/>
</dbReference>
<dbReference type="InterPro" id="IPR052729">
    <property type="entry name" value="Acyl/Acetyltrans_Enzymes"/>
</dbReference>
<dbReference type="AlphaFoldDB" id="A0AAU9X998"/>
<comment type="caution">
    <text evidence="2">The sequence shown here is derived from an EMBL/GenBank/DDBJ whole genome shotgun (WGS) entry which is preliminary data.</text>
</comment>
<feature type="non-terminal residue" evidence="2">
    <location>
        <position position="1"/>
    </location>
</feature>
<sequence length="298" mass="33308">QESFKIRLITTEEEMQRFTIKPMAKEGWRPGLKDAELFLACDPTAAFVGELNGKPIATVRISKYGDSFAFIGAYLVDKAYRGKGYGLKIFNAAVSSVKPTSNIGLYALLHLEKMYERSGFRSHFHAARYDFHLPTTIACFPEILEKISVEVKSIEDVELENIFRYDTHVFGFERSAFLSRLLRAEGTLGYVAVNNDGLTVGYISARPTFLQEEGYLIGPLFADSKAIAERLLKALFEKLSHEEKAAPLVCMDASTKQGMELGEELQGKKVFDLVYMVTKGLPNTCLEKQFGVTIVDLG</sequence>
<evidence type="ECO:0000313" key="3">
    <source>
        <dbReference type="Proteomes" id="UP001159428"/>
    </source>
</evidence>